<keyword evidence="12" id="KW-0221">Differentiation</keyword>
<feature type="region of interest" description="Disordered" evidence="23">
    <location>
        <begin position="498"/>
        <end position="591"/>
    </location>
</feature>
<feature type="compositionally biased region" description="Low complexity" evidence="23">
    <location>
        <begin position="576"/>
        <end position="591"/>
    </location>
</feature>
<evidence type="ECO:0000256" key="14">
    <source>
        <dbReference type="ARBA" id="ARBA00022859"/>
    </source>
</evidence>
<feature type="region of interest" description="Disordered" evidence="23">
    <location>
        <begin position="73"/>
        <end position="100"/>
    </location>
</feature>
<feature type="compositionally biased region" description="Polar residues" evidence="23">
    <location>
        <begin position="74"/>
        <end position="84"/>
    </location>
</feature>
<feature type="region of interest" description="Disordered" evidence="23">
    <location>
        <begin position="165"/>
        <end position="190"/>
    </location>
</feature>
<dbReference type="GO" id="GO:0006915">
    <property type="term" value="P:apoptotic process"/>
    <property type="evidence" value="ECO:0007669"/>
    <property type="project" value="UniProtKB-KW"/>
</dbReference>
<feature type="region of interest" description="Disordered" evidence="23">
    <location>
        <begin position="228"/>
        <end position="261"/>
    </location>
</feature>
<dbReference type="GO" id="GO:0006325">
    <property type="term" value="P:chromatin organization"/>
    <property type="evidence" value="ECO:0007669"/>
    <property type="project" value="UniProtKB-KW"/>
</dbReference>
<dbReference type="GO" id="GO:0031593">
    <property type="term" value="F:polyubiquitin modification-dependent protein binding"/>
    <property type="evidence" value="ECO:0007669"/>
    <property type="project" value="TreeGrafter"/>
</dbReference>
<keyword evidence="13" id="KW-0156">Chromatin regulator</keyword>
<feature type="region of interest" description="Disordered" evidence="23">
    <location>
        <begin position="1141"/>
        <end position="1160"/>
    </location>
</feature>
<feature type="compositionally biased region" description="Polar residues" evidence="23">
    <location>
        <begin position="469"/>
        <end position="478"/>
    </location>
</feature>
<evidence type="ECO:0000259" key="24">
    <source>
        <dbReference type="PROSITE" id="PS50053"/>
    </source>
</evidence>
<evidence type="ECO:0000256" key="20">
    <source>
        <dbReference type="ARBA" id="ARBA00030033"/>
    </source>
</evidence>
<keyword evidence="14" id="KW-0391">Immunity</keyword>
<feature type="compositionally biased region" description="Acidic residues" evidence="23">
    <location>
        <begin position="180"/>
        <end position="190"/>
    </location>
</feature>
<feature type="compositionally biased region" description="Polar residues" evidence="23">
    <location>
        <begin position="296"/>
        <end position="317"/>
    </location>
</feature>
<dbReference type="Pfam" id="PF12057">
    <property type="entry name" value="BAG6"/>
    <property type="match status" value="1"/>
</dbReference>
<feature type="compositionally biased region" description="Polar residues" evidence="23">
    <location>
        <begin position="566"/>
        <end position="575"/>
    </location>
</feature>
<dbReference type="InterPro" id="IPR021925">
    <property type="entry name" value="BAG6"/>
</dbReference>
<dbReference type="GO" id="GO:0005634">
    <property type="term" value="C:nucleus"/>
    <property type="evidence" value="ECO:0007669"/>
    <property type="project" value="UniProtKB-SubCell"/>
</dbReference>
<evidence type="ECO:0000256" key="7">
    <source>
        <dbReference type="ARBA" id="ARBA00022490"/>
    </source>
</evidence>
<keyword evidence="18" id="KW-0539">Nucleus</keyword>
<feature type="region of interest" description="Disordered" evidence="23">
    <location>
        <begin position="278"/>
        <end position="327"/>
    </location>
</feature>
<feature type="region of interest" description="Disordered" evidence="23">
    <location>
        <begin position="437"/>
        <end position="479"/>
    </location>
</feature>
<keyword evidence="8" id="KW-0964">Secreted</keyword>
<comment type="subunit">
    <text evidence="22">Component of the BAG6/BAT3 complex, also named BAT3 complex, at least composed of BAG6, UBL4A and GET4/TRC35. Interacts with GET4; the interaction is direct and localizes BAG6 in the cytosol. Interacts with UBL4A; the interaction is direct and required for UBL4A protein stability. Interacts with AIFM1. Interacts with HSPA2. Interacts with CTCFL. Interacts with p300/EP300. Interacts (via ubiquitin-like domain) with RNF126; required for BAG6-dependent ubiquitination of proteins mislocalized to the cytosol. Interacts (via ubiquitin-like domain) with SGTA; SGTA competes with RNF126 by binding the same region of BAG6, thereby promoting deubiquitination of BAG6-target proteins and rescuing them from degradation. Interacts with ricin A chain. Interacts with VCP and AMFR; both form the VCP/p97-AMFR/gp78 complex. Interacts with SYVN1. Interacts with USP13; the interaction is direct and may mediate UBL4A deubiquitination. Interacts with ZFAND2B. Interacts with KPNA2. Interacts with UBQLN4.</text>
</comment>
<dbReference type="SMART" id="SM00213">
    <property type="entry name" value="UBQ"/>
    <property type="match status" value="1"/>
</dbReference>
<evidence type="ECO:0000256" key="12">
    <source>
        <dbReference type="ARBA" id="ARBA00022782"/>
    </source>
</evidence>
<dbReference type="GO" id="GO:0036503">
    <property type="term" value="P:ERAD pathway"/>
    <property type="evidence" value="ECO:0007669"/>
    <property type="project" value="TreeGrafter"/>
</dbReference>
<keyword evidence="6" id="KW-0813">Transport</keyword>
<evidence type="ECO:0000256" key="16">
    <source>
        <dbReference type="ARBA" id="ARBA00022990"/>
    </source>
</evidence>
<dbReference type="Pfam" id="PF00240">
    <property type="entry name" value="ubiquitin"/>
    <property type="match status" value="1"/>
</dbReference>
<dbReference type="SUPFAM" id="SSF54236">
    <property type="entry name" value="Ubiquitin-like"/>
    <property type="match status" value="1"/>
</dbReference>
<dbReference type="GO" id="GO:0002376">
    <property type="term" value="P:immune system process"/>
    <property type="evidence" value="ECO:0007669"/>
    <property type="project" value="UniProtKB-KW"/>
</dbReference>
<feature type="compositionally biased region" description="Basic and acidic residues" evidence="23">
    <location>
        <begin position="318"/>
        <end position="327"/>
    </location>
</feature>
<evidence type="ECO:0000256" key="21">
    <source>
        <dbReference type="ARBA" id="ARBA00046003"/>
    </source>
</evidence>
<evidence type="ECO:0000256" key="5">
    <source>
        <dbReference type="ARBA" id="ARBA00021614"/>
    </source>
</evidence>
<feature type="compositionally biased region" description="Low complexity" evidence="23">
    <location>
        <begin position="523"/>
        <end position="560"/>
    </location>
</feature>
<comment type="function">
    <text evidence="21">Involved in DNA damage-induced apoptosis: following DNA damage, accumulates in the nucleus and forms a complex with p300/EP300, enhancing p300/EP300-mediated p53/TP53 acetylation leading to increase p53/TP53 transcriptional activity. When nuclear, may also act as a component of some chromatin regulator complex that regulates histone 3 'Lys-4' dimethylation (H3K4me2).</text>
</comment>
<evidence type="ECO:0000256" key="18">
    <source>
        <dbReference type="ARBA" id="ARBA00023242"/>
    </source>
</evidence>
<dbReference type="EMBL" id="OU892280">
    <property type="protein sequence ID" value="CAG9767941.1"/>
    <property type="molecule type" value="Genomic_DNA"/>
</dbReference>
<dbReference type="PROSITE" id="PS00299">
    <property type="entry name" value="UBIQUITIN_1"/>
    <property type="match status" value="1"/>
</dbReference>
<feature type="region of interest" description="Disordered" evidence="23">
    <location>
        <begin position="727"/>
        <end position="747"/>
    </location>
</feature>
<proteinExistence type="predicted"/>
<feature type="region of interest" description="Disordered" evidence="23">
    <location>
        <begin position="789"/>
        <end position="816"/>
    </location>
</feature>
<dbReference type="Gene3D" id="3.10.20.90">
    <property type="entry name" value="Phosphatidylinositol 3-kinase Catalytic Subunit, Chain A, domain 1"/>
    <property type="match status" value="1"/>
</dbReference>
<keyword evidence="26" id="KW-1185">Reference proteome</keyword>
<comment type="subcellular location">
    <subcellularLocation>
        <location evidence="3">Cytoplasm</location>
        <location evidence="3">Cytosol</location>
    </subcellularLocation>
    <subcellularLocation>
        <location evidence="2">Nucleus</location>
    </subcellularLocation>
    <subcellularLocation>
        <location evidence="4">Secreted</location>
        <location evidence="4">Extracellular exosome</location>
    </subcellularLocation>
</comment>
<feature type="compositionally biased region" description="Low complexity" evidence="23">
    <location>
        <begin position="237"/>
        <end position="256"/>
    </location>
</feature>
<name>A0A9N9MS40_9CUCU</name>
<dbReference type="PANTHER" id="PTHR15204">
    <property type="entry name" value="LARGE PROLINE-RICH PROTEIN BAG6"/>
    <property type="match status" value="1"/>
</dbReference>
<feature type="compositionally biased region" description="Low complexity" evidence="23">
    <location>
        <begin position="636"/>
        <end position="667"/>
    </location>
</feature>
<dbReference type="PROSITE" id="PS50053">
    <property type="entry name" value="UBIQUITIN_2"/>
    <property type="match status" value="1"/>
</dbReference>
<dbReference type="GO" id="GO:0007283">
    <property type="term" value="P:spermatogenesis"/>
    <property type="evidence" value="ECO:0007669"/>
    <property type="project" value="UniProtKB-KW"/>
</dbReference>
<keyword evidence="7" id="KW-0963">Cytoplasm</keyword>
<keyword evidence="10" id="KW-0053">Apoptosis</keyword>
<evidence type="ECO:0000256" key="3">
    <source>
        <dbReference type="ARBA" id="ARBA00004514"/>
    </source>
</evidence>
<evidence type="ECO:0000256" key="6">
    <source>
        <dbReference type="ARBA" id="ARBA00022448"/>
    </source>
</evidence>
<evidence type="ECO:0000256" key="1">
    <source>
        <dbReference type="ARBA" id="ARBA00002067"/>
    </source>
</evidence>
<evidence type="ECO:0000256" key="22">
    <source>
        <dbReference type="ARBA" id="ARBA00046936"/>
    </source>
</evidence>
<evidence type="ECO:0000256" key="10">
    <source>
        <dbReference type="ARBA" id="ARBA00022703"/>
    </source>
</evidence>
<dbReference type="Proteomes" id="UP001152799">
    <property type="component" value="Chromosome 4"/>
</dbReference>
<dbReference type="PANTHER" id="PTHR15204:SF0">
    <property type="entry name" value="LARGE PROLINE-RICH PROTEIN BAG6"/>
    <property type="match status" value="1"/>
</dbReference>
<keyword evidence="9" id="KW-0597">Phosphoprotein</keyword>
<protein>
    <recommendedName>
        <fullName evidence="5">Large proline-rich protein BAG6</fullName>
    </recommendedName>
    <alternativeName>
        <fullName evidence="20">BCL2-associated athanogene 6</fullName>
    </alternativeName>
    <alternativeName>
        <fullName evidence="19">HLA-B-associated transcript 3</fullName>
    </alternativeName>
</protein>
<gene>
    <name evidence="25" type="ORF">CEUTPL_LOCUS8493</name>
</gene>
<feature type="region of interest" description="Disordered" evidence="23">
    <location>
        <begin position="1232"/>
        <end position="1254"/>
    </location>
</feature>
<evidence type="ECO:0000256" key="4">
    <source>
        <dbReference type="ARBA" id="ARBA00004550"/>
    </source>
</evidence>
<evidence type="ECO:0000256" key="2">
    <source>
        <dbReference type="ARBA" id="ARBA00004123"/>
    </source>
</evidence>
<keyword evidence="16" id="KW-0007">Acetylation</keyword>
<dbReference type="CDD" id="cd01809">
    <property type="entry name" value="Ubl_BAG6"/>
    <property type="match status" value="1"/>
</dbReference>
<evidence type="ECO:0000256" key="11">
    <source>
        <dbReference type="ARBA" id="ARBA00022737"/>
    </source>
</evidence>
<keyword evidence="11" id="KW-0677">Repeat</keyword>
<keyword evidence="17" id="KW-0143">Chaperone</keyword>
<evidence type="ECO:0000256" key="19">
    <source>
        <dbReference type="ARBA" id="ARBA00029739"/>
    </source>
</evidence>
<evidence type="ECO:0000256" key="9">
    <source>
        <dbReference type="ARBA" id="ARBA00022553"/>
    </source>
</evidence>
<evidence type="ECO:0000256" key="8">
    <source>
        <dbReference type="ARBA" id="ARBA00022525"/>
    </source>
</evidence>
<dbReference type="InterPro" id="IPR000626">
    <property type="entry name" value="Ubiquitin-like_dom"/>
</dbReference>
<feature type="compositionally biased region" description="Low complexity" evidence="23">
    <location>
        <begin position="729"/>
        <end position="741"/>
    </location>
</feature>
<dbReference type="GO" id="GO:0030154">
    <property type="term" value="P:cell differentiation"/>
    <property type="evidence" value="ECO:0007669"/>
    <property type="project" value="UniProtKB-KW"/>
</dbReference>
<reference evidence="25" key="1">
    <citation type="submission" date="2022-01" db="EMBL/GenBank/DDBJ databases">
        <authorList>
            <person name="King R."/>
        </authorList>
    </citation>
    <scope>NUCLEOTIDE SEQUENCE</scope>
</reference>
<evidence type="ECO:0000313" key="25">
    <source>
        <dbReference type="EMBL" id="CAG9767941.1"/>
    </source>
</evidence>
<evidence type="ECO:0000256" key="23">
    <source>
        <dbReference type="SAM" id="MobiDB-lite"/>
    </source>
</evidence>
<feature type="compositionally biased region" description="Low complexity" evidence="23">
    <location>
        <begin position="441"/>
        <end position="468"/>
    </location>
</feature>
<sequence length="1254" mass="136203">MINITVKTLDSQNHQFTVDENITVEEFKSHIAERVDVPAVRQRIIYCGRVLQDTSKLSEYDVNDKVVHLVQRLPPSSTPRTGRSLTPPPDFNRAAGGGFPRARGSRPFTYEVIDQHIGNVYMGMGSMSFPSMDPHQMIPPRATHTLSASRLNVARRMLRHAGNVIRQLENADGGGSDDTVSPEEPTEEEMTPVIEARVIVPVTGDQQLLPLDSNAIISAVQNSIFPPEGTTSMTLNTDSASSSSATPDSTTPQPATVSNSEGEAISSAISFIHNLSRNAEDQPSDNAGNADNSNNTPSVGQSTPSDNSNNLPRNGQGQRERVRQPRTCRGEEMATLLNTLNQLQLRFAPYLARYQAFMQEDPHVASDSVQDIRHLLNRVSQVLHFLGHAYHSLSDIIIDVEHPPPRLLLCRPILIQPPTVVQGGIPIQVEAQINLLPDRPPATTNSTPTTPTTTSPDTVTGTPPTSTTNDVRPNNGGPSINVVPVSVAIIEEHVRLGPQLGRARRTNGPPGGPRPPAHSSFIGTSEPSTTASAPSGSTPSTEKTQPDQQNNSSQEQSNRQPAEPETPTSRQPEQTSGQLGNSNLGSPNGNLEFFMEVTPEALRGGNLIQSLMQLVGSQLGDTITQLQADNRPNGPAQPNQQQVGSAQSQQSQARSTQTNPTTSTHTRSTPRPHVHMTQQAVQGGFDPFLHCYSHHVTQARPQRLVTFGGQQPSRTQSPLFARQHLNVGSTTNQPNNNSNPQASRPEEVPIEVANRFEELIRRNLPNIAEMVAPNIAEMVNAARMSVNVQGAPAGNDRPAQDNIPHPARGTPDGQNQPPPNITNLFASLMEQSLPDILSGRGPTMEVMVQSIHPETIVQGENLVIDLMMLVMRNLRLNDLFTLSSGNMTPLQSQIETIQGFFLTAVCQNDTTDAGVARAAVRLIGDLNPIITALESIPARENINMSRTIDGFFSQRVPDIIRMAVNSGSRGEGSNGQNFVTTVWRAIRELFALAIHCSSEGQRGVEDVFEQIVVSTMTPSAHRDVFQFTIHNTRSALGTILQNLDIGTADIERFIVQNVIPAPPPPPVTAQDVTPVAAQPISTEQMQEEAAFFPVCDEVMEVEEYDMDVSPPNEENVVVNWGSEPWHIVTPQEWAPIITADGPRQKKQNSQPPFSDAYLSGMPSKRRKLINNAKPQGSLPQVISESIQQAVTSSGLASAAPLAEVAEAASESVEIQAAFRSLLQTTVQTNLRNNEDFDPEKYPNAANYFMGSSPE</sequence>
<dbReference type="InterPro" id="IPR019954">
    <property type="entry name" value="Ubiquitin_CS"/>
</dbReference>
<evidence type="ECO:0000256" key="15">
    <source>
        <dbReference type="ARBA" id="ARBA00022871"/>
    </source>
</evidence>
<dbReference type="OrthoDB" id="1885901at2759"/>
<evidence type="ECO:0000256" key="13">
    <source>
        <dbReference type="ARBA" id="ARBA00022853"/>
    </source>
</evidence>
<evidence type="ECO:0000313" key="26">
    <source>
        <dbReference type="Proteomes" id="UP001152799"/>
    </source>
</evidence>
<dbReference type="GO" id="GO:0071818">
    <property type="term" value="C:BAT3 complex"/>
    <property type="evidence" value="ECO:0007669"/>
    <property type="project" value="TreeGrafter"/>
</dbReference>
<dbReference type="GO" id="GO:0005576">
    <property type="term" value="C:extracellular region"/>
    <property type="evidence" value="ECO:0007669"/>
    <property type="project" value="UniProtKB-SubCell"/>
</dbReference>
<dbReference type="AlphaFoldDB" id="A0A9N9MS40"/>
<evidence type="ECO:0000256" key="17">
    <source>
        <dbReference type="ARBA" id="ARBA00023186"/>
    </source>
</evidence>
<feature type="domain" description="Ubiquitin-like" evidence="24">
    <location>
        <begin position="2"/>
        <end position="64"/>
    </location>
</feature>
<comment type="function">
    <text evidence="1">Released extracellularly via exosomes, it is a ligand of the natural killer/NK cells receptor NCR3 and stimulates NK cells cytotoxicity. It may thereby trigger NK cells cytotoxicity against neighboring tumor cells and immature myeloid dendritic cells (DC).</text>
</comment>
<dbReference type="InterPro" id="IPR029071">
    <property type="entry name" value="Ubiquitin-like_domsf"/>
</dbReference>
<keyword evidence="15" id="KW-0744">Spermatogenesis</keyword>
<accession>A0A9N9MS40</accession>
<feature type="compositionally biased region" description="Low complexity" evidence="23">
    <location>
        <begin position="284"/>
        <end position="295"/>
    </location>
</feature>
<dbReference type="GO" id="GO:0051787">
    <property type="term" value="F:misfolded protein binding"/>
    <property type="evidence" value="ECO:0007669"/>
    <property type="project" value="TreeGrafter"/>
</dbReference>
<feature type="region of interest" description="Disordered" evidence="23">
    <location>
        <begin position="626"/>
        <end position="673"/>
    </location>
</feature>
<organism evidence="25 26">
    <name type="scientific">Ceutorhynchus assimilis</name>
    <name type="common">cabbage seed weevil</name>
    <dbReference type="NCBI Taxonomy" id="467358"/>
    <lineage>
        <taxon>Eukaryota</taxon>
        <taxon>Metazoa</taxon>
        <taxon>Ecdysozoa</taxon>
        <taxon>Arthropoda</taxon>
        <taxon>Hexapoda</taxon>
        <taxon>Insecta</taxon>
        <taxon>Pterygota</taxon>
        <taxon>Neoptera</taxon>
        <taxon>Endopterygota</taxon>
        <taxon>Coleoptera</taxon>
        <taxon>Polyphaga</taxon>
        <taxon>Cucujiformia</taxon>
        <taxon>Curculionidae</taxon>
        <taxon>Ceutorhynchinae</taxon>
        <taxon>Ceutorhynchus</taxon>
    </lineage>
</organism>